<organism evidence="2 5">
    <name type="scientific">Saccharopolyspora kobensis</name>
    <dbReference type="NCBI Taxonomy" id="146035"/>
    <lineage>
        <taxon>Bacteria</taxon>
        <taxon>Bacillati</taxon>
        <taxon>Actinomycetota</taxon>
        <taxon>Actinomycetes</taxon>
        <taxon>Pseudonocardiales</taxon>
        <taxon>Pseudonocardiaceae</taxon>
        <taxon>Saccharopolyspora</taxon>
    </lineage>
</organism>
<dbReference type="RefSeq" id="WP_093346524.1">
    <property type="nucleotide sequence ID" value="NZ_FNVB01000002.1"/>
</dbReference>
<dbReference type="SUPFAM" id="SSF54427">
    <property type="entry name" value="NTF2-like"/>
    <property type="match status" value="1"/>
</dbReference>
<dbReference type="SMR" id="A0A1H5SSA3"/>
<feature type="domain" description="SnoaL-like" evidence="1">
    <location>
        <begin position="2"/>
        <end position="118"/>
    </location>
</feature>
<evidence type="ECO:0000313" key="2">
    <source>
        <dbReference type="EMBL" id="SEF53439.1"/>
    </source>
</evidence>
<dbReference type="Proteomes" id="UP000199690">
    <property type="component" value="Unassembled WGS sequence"/>
</dbReference>
<evidence type="ECO:0000313" key="4">
    <source>
        <dbReference type="Proteomes" id="UP000199690"/>
    </source>
</evidence>
<dbReference type="Pfam" id="PF13577">
    <property type="entry name" value="SnoaL_4"/>
    <property type="match status" value="1"/>
</dbReference>
<evidence type="ECO:0000313" key="3">
    <source>
        <dbReference type="EMBL" id="SFC53992.1"/>
    </source>
</evidence>
<name>A0A1H5SSA3_9PSEU</name>
<keyword evidence="4" id="KW-1185">Reference proteome</keyword>
<dbReference type="Proteomes" id="UP000236729">
    <property type="component" value="Unassembled WGS sequence"/>
</dbReference>
<reference evidence="4 5" key="2">
    <citation type="submission" date="2016-10" db="EMBL/GenBank/DDBJ databases">
        <authorList>
            <person name="Varghese N."/>
            <person name="Submissions S."/>
        </authorList>
    </citation>
    <scope>NUCLEOTIDE SEQUENCE [LARGE SCALE GENOMIC DNA]</scope>
    <source>
        <strain evidence="5">ATCC 20501</strain>
        <strain evidence="3 4">CGMCC 4.3529</strain>
    </source>
</reference>
<proteinExistence type="predicted"/>
<dbReference type="EMBL" id="FOME01000001">
    <property type="protein sequence ID" value="SFC53992.1"/>
    <property type="molecule type" value="Genomic_DNA"/>
</dbReference>
<evidence type="ECO:0000313" key="5">
    <source>
        <dbReference type="Proteomes" id="UP000236729"/>
    </source>
</evidence>
<accession>A0A1H5SSA3</accession>
<accession>A0A1I1K1B0</accession>
<reference evidence="2" key="1">
    <citation type="submission" date="2016-10" db="EMBL/GenBank/DDBJ databases">
        <authorList>
            <person name="de Groot N.N."/>
        </authorList>
    </citation>
    <scope>NUCLEOTIDE SEQUENCE [LARGE SCALE GENOMIC DNA]</scope>
    <source>
        <strain evidence="2">ATCC 20501</strain>
    </source>
</reference>
<dbReference type="InterPro" id="IPR037401">
    <property type="entry name" value="SnoaL-like"/>
</dbReference>
<dbReference type="Gene3D" id="3.10.450.50">
    <property type="match status" value="1"/>
</dbReference>
<sequence length="137" mass="15236">MSDRDDIAERLAELAAAIDARDWESVRAAFLPNAHGYRKDGAEAIVRQISDHLGACGPTQHLLGNHRITVDGDTARSLTYARVHHSGAGAMAGKFFECMGEYDDRWVRTPEGWRLSSRVFDMRIFLGDFGVFGPAER</sequence>
<dbReference type="InterPro" id="IPR032710">
    <property type="entry name" value="NTF2-like_dom_sf"/>
</dbReference>
<protein>
    <submittedName>
        <fullName evidence="2">SnoaL-like domain-containing protein</fullName>
    </submittedName>
</protein>
<gene>
    <name evidence="2" type="ORF">SAMN02982929_00023</name>
    <name evidence="3" type="ORF">SAMN05216506_1011009</name>
</gene>
<dbReference type="EMBL" id="FNVB01000002">
    <property type="protein sequence ID" value="SEF53439.1"/>
    <property type="molecule type" value="Genomic_DNA"/>
</dbReference>
<evidence type="ECO:0000259" key="1">
    <source>
        <dbReference type="Pfam" id="PF13577"/>
    </source>
</evidence>
<dbReference type="AlphaFoldDB" id="A0A1H5SSA3"/>